<proteinExistence type="predicted"/>
<protein>
    <submittedName>
        <fullName evidence="1">Uncharacterized protein</fullName>
    </submittedName>
</protein>
<accession>A0A225VWA0</accession>
<keyword evidence="2" id="KW-1185">Reference proteome</keyword>
<sequence>MSPGLMATACTAHTLGLHMKNVLCDPDLAEVLVHSQEVANFF</sequence>
<evidence type="ECO:0000313" key="1">
    <source>
        <dbReference type="EMBL" id="OWZ08820.1"/>
    </source>
</evidence>
<dbReference type="EMBL" id="NBNE01003011">
    <property type="protein sequence ID" value="OWZ08820.1"/>
    <property type="molecule type" value="Genomic_DNA"/>
</dbReference>
<comment type="caution">
    <text evidence="1">The sequence shown here is derived from an EMBL/GenBank/DDBJ whole genome shotgun (WGS) entry which is preliminary data.</text>
</comment>
<name>A0A225VWA0_9STRA</name>
<dbReference type="Proteomes" id="UP000198211">
    <property type="component" value="Unassembled WGS sequence"/>
</dbReference>
<evidence type="ECO:0000313" key="2">
    <source>
        <dbReference type="Proteomes" id="UP000198211"/>
    </source>
</evidence>
<dbReference type="AlphaFoldDB" id="A0A225VWA0"/>
<reference evidence="2" key="1">
    <citation type="submission" date="2017-03" db="EMBL/GenBank/DDBJ databases">
        <title>Phytopthora megakarya and P. palmivora, two closely related causual agents of cacao black pod achieved similar genome size and gene model numbers by different mechanisms.</title>
        <authorList>
            <person name="Ali S."/>
            <person name="Shao J."/>
            <person name="Larry D.J."/>
            <person name="Kronmiller B."/>
            <person name="Shen D."/>
            <person name="Strem M.D."/>
            <person name="Melnick R.L."/>
            <person name="Guiltinan M.J."/>
            <person name="Tyler B.M."/>
            <person name="Meinhardt L.W."/>
            <person name="Bailey B.A."/>
        </authorList>
    </citation>
    <scope>NUCLEOTIDE SEQUENCE [LARGE SCALE GENOMIC DNA]</scope>
    <source>
        <strain evidence="2">zdho120</strain>
    </source>
</reference>
<gene>
    <name evidence="1" type="ORF">PHMEG_00018575</name>
</gene>
<organism evidence="1 2">
    <name type="scientific">Phytophthora megakarya</name>
    <dbReference type="NCBI Taxonomy" id="4795"/>
    <lineage>
        <taxon>Eukaryota</taxon>
        <taxon>Sar</taxon>
        <taxon>Stramenopiles</taxon>
        <taxon>Oomycota</taxon>
        <taxon>Peronosporomycetes</taxon>
        <taxon>Peronosporales</taxon>
        <taxon>Peronosporaceae</taxon>
        <taxon>Phytophthora</taxon>
    </lineage>
</organism>